<evidence type="ECO:0000313" key="4">
    <source>
        <dbReference type="EMBL" id="TVV74762.1"/>
    </source>
</evidence>
<evidence type="ECO:0000256" key="2">
    <source>
        <dbReference type="PROSITE-ProRule" id="PRU00335"/>
    </source>
</evidence>
<dbReference type="InterPro" id="IPR050109">
    <property type="entry name" value="HTH-type_TetR-like_transc_reg"/>
</dbReference>
<dbReference type="GO" id="GO:0000976">
    <property type="term" value="F:transcription cis-regulatory region binding"/>
    <property type="evidence" value="ECO:0007669"/>
    <property type="project" value="TreeGrafter"/>
</dbReference>
<dbReference type="OrthoDB" id="2356263at2"/>
<protein>
    <submittedName>
        <fullName evidence="4">TetR family transcriptional regulator</fullName>
    </submittedName>
</protein>
<dbReference type="AlphaFoldDB" id="A0A558R616"/>
<dbReference type="InterPro" id="IPR009057">
    <property type="entry name" value="Homeodomain-like_sf"/>
</dbReference>
<gene>
    <name evidence="4" type="ORF">FOY91_08910</name>
</gene>
<accession>A0A558R616</accession>
<evidence type="ECO:0000259" key="3">
    <source>
        <dbReference type="PROSITE" id="PS50977"/>
    </source>
</evidence>
<name>A0A558R616_9SPHN</name>
<comment type="caution">
    <text evidence="4">The sequence shown here is derived from an EMBL/GenBank/DDBJ whole genome shotgun (WGS) entry which is preliminary data.</text>
</comment>
<keyword evidence="5" id="KW-1185">Reference proteome</keyword>
<organism evidence="4 5">
    <name type="scientific">Alterirhizorhabdus solaris</name>
    <dbReference type="NCBI Taxonomy" id="2529389"/>
    <lineage>
        <taxon>Bacteria</taxon>
        <taxon>Pseudomonadati</taxon>
        <taxon>Pseudomonadota</taxon>
        <taxon>Alphaproteobacteria</taxon>
        <taxon>Sphingomonadales</taxon>
        <taxon>Rhizorhabdaceae</taxon>
        <taxon>Alterirhizorhabdus</taxon>
    </lineage>
</organism>
<dbReference type="Gene3D" id="1.10.357.10">
    <property type="entry name" value="Tetracycline Repressor, domain 2"/>
    <property type="match status" value="1"/>
</dbReference>
<dbReference type="PRINTS" id="PR00455">
    <property type="entry name" value="HTHTETR"/>
</dbReference>
<dbReference type="Pfam" id="PF00440">
    <property type="entry name" value="TetR_N"/>
    <property type="match status" value="1"/>
</dbReference>
<feature type="domain" description="HTH tetR-type" evidence="3">
    <location>
        <begin position="23"/>
        <end position="83"/>
    </location>
</feature>
<dbReference type="RefSeq" id="WP_145150225.1">
    <property type="nucleotide sequence ID" value="NZ_VNIM01000028.1"/>
</dbReference>
<dbReference type="GO" id="GO:0003700">
    <property type="term" value="F:DNA-binding transcription factor activity"/>
    <property type="evidence" value="ECO:0007669"/>
    <property type="project" value="TreeGrafter"/>
</dbReference>
<dbReference type="SUPFAM" id="SSF46689">
    <property type="entry name" value="Homeodomain-like"/>
    <property type="match status" value="1"/>
</dbReference>
<feature type="DNA-binding region" description="H-T-H motif" evidence="2">
    <location>
        <begin position="46"/>
        <end position="65"/>
    </location>
</feature>
<keyword evidence="1 2" id="KW-0238">DNA-binding</keyword>
<dbReference type="Gene3D" id="1.10.10.60">
    <property type="entry name" value="Homeodomain-like"/>
    <property type="match status" value="1"/>
</dbReference>
<proteinExistence type="predicted"/>
<dbReference type="PROSITE" id="PS50977">
    <property type="entry name" value="HTH_TETR_2"/>
    <property type="match status" value="1"/>
</dbReference>
<dbReference type="PANTHER" id="PTHR30055">
    <property type="entry name" value="HTH-TYPE TRANSCRIPTIONAL REGULATOR RUTR"/>
    <property type="match status" value="1"/>
</dbReference>
<evidence type="ECO:0000256" key="1">
    <source>
        <dbReference type="ARBA" id="ARBA00023125"/>
    </source>
</evidence>
<dbReference type="InterPro" id="IPR001647">
    <property type="entry name" value="HTH_TetR"/>
</dbReference>
<reference evidence="4 5" key="1">
    <citation type="submission" date="2019-07" db="EMBL/GenBank/DDBJ databases">
        <title>Sphingomonas solaris sp. nov., isolated from a solar panel from Boston, Massachusetts.</title>
        <authorList>
            <person name="Tanner K."/>
            <person name="Pascual J."/>
            <person name="Mancuso C."/>
            <person name="Pereto J."/>
            <person name="Khalil A."/>
            <person name="Vilanova C."/>
        </authorList>
    </citation>
    <scope>NUCLEOTIDE SEQUENCE [LARGE SCALE GENOMIC DNA]</scope>
    <source>
        <strain evidence="4 5">R4DWN</strain>
    </source>
</reference>
<evidence type="ECO:0000313" key="5">
    <source>
        <dbReference type="Proteomes" id="UP000318681"/>
    </source>
</evidence>
<dbReference type="Proteomes" id="UP000318681">
    <property type="component" value="Unassembled WGS sequence"/>
</dbReference>
<sequence length="235" mass="25697">MAGRAEGRTDMRRKVETGYSRGEETRARILDVAVRMFGSHGFDGVSTREIAAAASVPQPSLRYYFESKQGLYVACLNHVQALTLQAVEPVIVEAERLLADDAASGFQMIDAFCSIQEAMIDHLIGGVEGSATALFMVRHDLPSVGGAHKFTGDGTIAYRLTACFTRLIMRISGSGLDGQAALLVAGLLNGPLTIIYIRRGRLADIGWDITPERLQWLRRTIRKHTTAALLVYLTE</sequence>
<dbReference type="EMBL" id="VNIM01000028">
    <property type="protein sequence ID" value="TVV74762.1"/>
    <property type="molecule type" value="Genomic_DNA"/>
</dbReference>
<dbReference type="PANTHER" id="PTHR30055:SF146">
    <property type="entry name" value="HTH-TYPE TRANSCRIPTIONAL DUAL REGULATOR CECR"/>
    <property type="match status" value="1"/>
</dbReference>